<sequence>MTRVQENLILVYTRLIELVKEDEGLAEHLAYSLECDLDEVAMDDGFGTERQCDPRGDMRIKEWSITGEVQQ</sequence>
<accession>A0AAE8XD63</accession>
<protein>
    <submittedName>
        <fullName evidence="1">Uncharacterized protein</fullName>
    </submittedName>
</protein>
<gene>
    <name evidence="1" type="ORF">PHB09_096</name>
</gene>
<evidence type="ECO:0000313" key="2">
    <source>
        <dbReference type="Proteomes" id="UP000827914"/>
    </source>
</evidence>
<evidence type="ECO:0000313" key="1">
    <source>
        <dbReference type="EMBL" id="UAV84592.1"/>
    </source>
</evidence>
<reference evidence="1" key="1">
    <citation type="submission" date="2021-09" db="EMBL/GenBank/DDBJ databases">
        <authorList>
            <person name="Liu Y."/>
        </authorList>
    </citation>
    <scope>NUCLEOTIDE SEQUENCE</scope>
</reference>
<dbReference type="Proteomes" id="UP000827914">
    <property type="component" value="Segment"/>
</dbReference>
<proteinExistence type="predicted"/>
<keyword evidence="2" id="KW-1185">Reference proteome</keyword>
<dbReference type="EMBL" id="OK040171">
    <property type="protein sequence ID" value="UAV84592.1"/>
    <property type="molecule type" value="Genomic_DNA"/>
</dbReference>
<name>A0AAE8XD63_9CAUD</name>
<organism evidence="1 2">
    <name type="scientific">Pseudomonas phage PHB09</name>
    <dbReference type="NCBI Taxonomy" id="2867265"/>
    <lineage>
        <taxon>Viruses</taxon>
        <taxon>Duplodnaviria</taxon>
        <taxon>Heunggongvirae</taxon>
        <taxon>Uroviricota</taxon>
        <taxon>Caudoviricetes</taxon>
        <taxon>Vandenendeviridae</taxon>
        <taxon>Gorskivirinae</taxon>
        <taxon>Dilongvirus</taxon>
        <taxon>Dilongvirus PHB09</taxon>
    </lineage>
</organism>